<proteinExistence type="predicted"/>
<evidence type="ECO:0008006" key="3">
    <source>
        <dbReference type="Google" id="ProtNLM"/>
    </source>
</evidence>
<keyword evidence="2" id="KW-1185">Reference proteome</keyword>
<name>A0ABY8IEA0_9HYPH</name>
<organism evidence="1 2">
    <name type="scientific">Rhizobium rhododendri</name>
    <dbReference type="NCBI Taxonomy" id="2506430"/>
    <lineage>
        <taxon>Bacteria</taxon>
        <taxon>Pseudomonadati</taxon>
        <taxon>Pseudomonadota</taxon>
        <taxon>Alphaproteobacteria</taxon>
        <taxon>Hyphomicrobiales</taxon>
        <taxon>Rhizobiaceae</taxon>
        <taxon>Rhizobium/Agrobacterium group</taxon>
        <taxon>Rhizobium</taxon>
    </lineage>
</organism>
<accession>A0ABY8IEA0</accession>
<evidence type="ECO:0000313" key="2">
    <source>
        <dbReference type="Proteomes" id="UP000318939"/>
    </source>
</evidence>
<dbReference type="Proteomes" id="UP000318939">
    <property type="component" value="Chromosome"/>
</dbReference>
<protein>
    <recommendedName>
        <fullName evidence="3">Transmembrane protein</fullName>
    </recommendedName>
</protein>
<reference evidence="1" key="2">
    <citation type="journal article" date="2023" name="MicrobiologyOpen">
        <title>Genomics of the tumorigenes clade of the family Rhizobiaceae and description of Rhizobium rhododendri sp. nov.</title>
        <authorList>
            <person name="Kuzmanovic N."/>
            <person name="diCenzo G.C."/>
            <person name="Bunk B."/>
            <person name="Sproeer C."/>
            <person name="Fruehling A."/>
            <person name="Neumann-Schaal M."/>
            <person name="Overmann J."/>
            <person name="Smalla K."/>
        </authorList>
    </citation>
    <scope>NUCLEOTIDE SEQUENCE</scope>
    <source>
        <strain evidence="1">Rho-6.2</strain>
    </source>
</reference>
<gene>
    <name evidence="1" type="ORF">PR018_10795</name>
</gene>
<dbReference type="EMBL" id="CP117267">
    <property type="protein sequence ID" value="WFS21667.1"/>
    <property type="molecule type" value="Genomic_DNA"/>
</dbReference>
<sequence length="84" mass="8749">MKTFPKTTVIILGLLAAVTTVGVYGASAGGSVALERPKTVQADTSVSGKEDRPGRVVRIVGPQFFPDNGDIKLHGAGGKSNRRQ</sequence>
<dbReference type="RefSeq" id="WP_142823495.1">
    <property type="nucleotide sequence ID" value="NZ_CP117267.1"/>
</dbReference>
<reference evidence="1" key="1">
    <citation type="journal article" date="2019" name="Phytopathology">
        <title>A Novel Group of Rhizobium tumorigenes-Like Agrobacteria Associated with Crown Gall Disease of Rhododendron and Blueberry.</title>
        <authorList>
            <person name="Kuzmanovic N."/>
            <person name="Behrens P."/>
            <person name="Idczak E."/>
            <person name="Wagner S."/>
            <person name="Gotz M."/>
            <person name="Sproer C."/>
            <person name="Bunk B."/>
            <person name="Overmann J."/>
            <person name="Smalla K."/>
        </authorList>
    </citation>
    <scope>NUCLEOTIDE SEQUENCE</scope>
    <source>
        <strain evidence="1">Rho-6.2</strain>
    </source>
</reference>
<evidence type="ECO:0000313" key="1">
    <source>
        <dbReference type="EMBL" id="WFS21667.1"/>
    </source>
</evidence>